<feature type="domain" description="Reverse transcriptase" evidence="1">
    <location>
        <begin position="153"/>
        <end position="261"/>
    </location>
</feature>
<dbReference type="EMBL" id="NCKW01005012">
    <property type="protein sequence ID" value="POM73772.1"/>
    <property type="molecule type" value="Genomic_DNA"/>
</dbReference>
<feature type="domain" description="Reverse transcriptase/retrotransposon-derived protein RNase H-like" evidence="2">
    <location>
        <begin position="332"/>
        <end position="432"/>
    </location>
</feature>
<dbReference type="PANTHER" id="PTHR33064:SF37">
    <property type="entry name" value="RIBONUCLEASE H"/>
    <property type="match status" value="1"/>
</dbReference>
<proteinExistence type="predicted"/>
<dbReference type="Pfam" id="PF17919">
    <property type="entry name" value="RT_RNaseH_2"/>
    <property type="match status" value="1"/>
</dbReference>
<evidence type="ECO:0000313" key="3">
    <source>
        <dbReference type="EMBL" id="POM73772.1"/>
    </source>
</evidence>
<organism evidence="3 4">
    <name type="scientific">Phytophthora palmivora</name>
    <dbReference type="NCBI Taxonomy" id="4796"/>
    <lineage>
        <taxon>Eukaryota</taxon>
        <taxon>Sar</taxon>
        <taxon>Stramenopiles</taxon>
        <taxon>Oomycota</taxon>
        <taxon>Peronosporomycetes</taxon>
        <taxon>Peronosporales</taxon>
        <taxon>Peronosporaceae</taxon>
        <taxon>Phytophthora</taxon>
    </lineage>
</organism>
<dbReference type="PANTHER" id="PTHR33064">
    <property type="entry name" value="POL PROTEIN"/>
    <property type="match status" value="1"/>
</dbReference>
<dbReference type="InterPro" id="IPR043502">
    <property type="entry name" value="DNA/RNA_pol_sf"/>
</dbReference>
<dbReference type="InterPro" id="IPR041577">
    <property type="entry name" value="RT_RNaseH_2"/>
</dbReference>
<evidence type="ECO:0000259" key="2">
    <source>
        <dbReference type="Pfam" id="PF17919"/>
    </source>
</evidence>
<evidence type="ECO:0000313" key="4">
    <source>
        <dbReference type="Proteomes" id="UP000237271"/>
    </source>
</evidence>
<dbReference type="GO" id="GO:0003964">
    <property type="term" value="F:RNA-directed DNA polymerase activity"/>
    <property type="evidence" value="ECO:0007669"/>
    <property type="project" value="UniProtKB-KW"/>
</dbReference>
<dbReference type="InterPro" id="IPR000477">
    <property type="entry name" value="RT_dom"/>
</dbReference>
<dbReference type="GO" id="GO:0006508">
    <property type="term" value="P:proteolysis"/>
    <property type="evidence" value="ECO:0007669"/>
    <property type="project" value="UniProtKB-KW"/>
</dbReference>
<comment type="caution">
    <text evidence="3">The sequence shown here is derived from an EMBL/GenBank/DDBJ whole genome shotgun (WGS) entry which is preliminary data.</text>
</comment>
<dbReference type="OrthoDB" id="122593at2759"/>
<keyword evidence="4" id="KW-1185">Reference proteome</keyword>
<dbReference type="GO" id="GO:0004190">
    <property type="term" value="F:aspartic-type endopeptidase activity"/>
    <property type="evidence" value="ECO:0007669"/>
    <property type="project" value="UniProtKB-KW"/>
</dbReference>
<sequence>MDLVDVLIVDVDDGEFIVGNDLLVALGIDVNRQLEQLSSNSEDEMPGNLSELEAVDMPVQWNVGFRWDVLNNCAELLMLTMVWRLELRVNPPARVPPLKVRLRDGVLPTKCNPRKYPPHIRKFLHEFNKRLVELGLSSPLLPVKKSAQLLNIRQSVDYRITNAHTEIMAAVIPILSLVVEHPRQMKHFGLFDFIKGFWHLLLAKVCQEWFSNMTDENIFTPKRVPQGFSDATTRFQKTMEECFASLLYKHILIWIDDILLHDPERIYALREMAYPTTAGELQQFIYGINWMRESIVEFVRPVAPFQRKLDAALADTKRTKRVATGIKIELRHEERKAFNQVKIMLVTSATLAFTDDESTACLLTDASDAGWAVILTQLDDFNPKMPVTKEQLKLLTCLSGIFTGSQLHWAVRDKVALPIVITCEKLDYLFLLPKPFRMFCDHRNLGHVFA</sequence>
<dbReference type="SUPFAM" id="SSF56672">
    <property type="entry name" value="DNA/RNA polymerases"/>
    <property type="match status" value="1"/>
</dbReference>
<accession>A0A2P4Y7J3</accession>
<dbReference type="Gene3D" id="3.30.70.270">
    <property type="match status" value="2"/>
</dbReference>
<dbReference type="Pfam" id="PF00078">
    <property type="entry name" value="RVT_1"/>
    <property type="match status" value="1"/>
</dbReference>
<reference evidence="3 4" key="1">
    <citation type="journal article" date="2017" name="Genome Biol. Evol.">
        <title>Phytophthora megakarya and P. palmivora, closely related causal agents of cacao black pod rot, underwent increases in genome sizes and gene numbers by different mechanisms.</title>
        <authorList>
            <person name="Ali S.S."/>
            <person name="Shao J."/>
            <person name="Lary D.J."/>
            <person name="Kronmiller B."/>
            <person name="Shen D."/>
            <person name="Strem M.D."/>
            <person name="Amoako-Attah I."/>
            <person name="Akrofi A.Y."/>
            <person name="Begoude B.A."/>
            <person name="Ten Hoopen G.M."/>
            <person name="Coulibaly K."/>
            <person name="Kebe B.I."/>
            <person name="Melnick R.L."/>
            <person name="Guiltinan M.J."/>
            <person name="Tyler B.M."/>
            <person name="Meinhardt L.W."/>
            <person name="Bailey B.A."/>
        </authorList>
    </citation>
    <scope>NUCLEOTIDE SEQUENCE [LARGE SCALE GENOMIC DNA]</scope>
    <source>
        <strain evidence="4">sbr112.9</strain>
    </source>
</reference>
<gene>
    <name evidence="3" type="ORF">PHPALM_9349</name>
</gene>
<name>A0A2P4Y7J3_9STRA</name>
<dbReference type="GO" id="GO:0004519">
    <property type="term" value="F:endonuclease activity"/>
    <property type="evidence" value="ECO:0007669"/>
    <property type="project" value="UniProtKB-KW"/>
</dbReference>
<evidence type="ECO:0000259" key="1">
    <source>
        <dbReference type="Pfam" id="PF00078"/>
    </source>
</evidence>
<dbReference type="AlphaFoldDB" id="A0A2P4Y7J3"/>
<protein>
    <submittedName>
        <fullName evidence="3">Uncharacterized protein</fullName>
    </submittedName>
</protein>
<dbReference type="InterPro" id="IPR043128">
    <property type="entry name" value="Rev_trsase/Diguanyl_cyclase"/>
</dbReference>
<dbReference type="Proteomes" id="UP000237271">
    <property type="component" value="Unassembled WGS sequence"/>
</dbReference>
<dbReference type="Gene3D" id="3.10.10.10">
    <property type="entry name" value="HIV Type 1 Reverse Transcriptase, subunit A, domain 1"/>
    <property type="match status" value="1"/>
</dbReference>
<dbReference type="InterPro" id="IPR051320">
    <property type="entry name" value="Viral_Replic_Matur_Polypro"/>
</dbReference>